<feature type="transmembrane region" description="Helical" evidence="6">
    <location>
        <begin position="410"/>
        <end position="431"/>
    </location>
</feature>
<feature type="transmembrane region" description="Helical" evidence="6">
    <location>
        <begin position="207"/>
        <end position="226"/>
    </location>
</feature>
<feature type="transmembrane region" description="Helical" evidence="6">
    <location>
        <begin position="232"/>
        <end position="257"/>
    </location>
</feature>
<feature type="transmembrane region" description="Helical" evidence="6">
    <location>
        <begin position="139"/>
        <end position="164"/>
    </location>
</feature>
<protein>
    <recommendedName>
        <fullName evidence="7">Major facilitator superfamily (MFS) profile domain-containing protein</fullName>
    </recommendedName>
</protein>
<feature type="transmembrane region" description="Helical" evidence="6">
    <location>
        <begin position="540"/>
        <end position="561"/>
    </location>
</feature>
<evidence type="ECO:0000256" key="4">
    <source>
        <dbReference type="ARBA" id="ARBA00023136"/>
    </source>
</evidence>
<dbReference type="EMBL" id="JBAWTH010000030">
    <property type="protein sequence ID" value="KAL2285445.1"/>
    <property type="molecule type" value="Genomic_DNA"/>
</dbReference>
<feature type="transmembrane region" description="Helical" evidence="6">
    <location>
        <begin position="264"/>
        <end position="283"/>
    </location>
</feature>
<sequence length="645" mass="68807">MRRHLPDNKPLTVSDTFHQKQKDKSLLAQFPIPKLSDMAHEVQPPSSLGVTPRKSTSSSMATTDMEKEQAQNPQPNSPSDAYHHVDVNIREKEGASEEPPTTAAPDLVHTLSRVATAASELRRTETRQDGTEYPGGVKLVLITIALCLAVFLMALDNSIIATAIPKITDQFHSLDAVGWYGSAYLLTTASLQLLFGKFYSYLNIKWVFLSAIGLFELGSLICGVAPNSTALIIGRAIAGAGSAGILSGALIILAFTVPLRKRPAYSGGITSMYGIASVAGPLLGGVFTDKATWRWCFYINLPIGAITVLVVAFFFQPPKGALSVGATSTNKTWREILNEFDPLGTVVFMPAIVCLLLALQWGGTTYAWNNGRIIALFVVFGVLISAFLFIQWRQQDNATVPPRVIKMRTVWSGAAFAAATGAAFFSGIYFLPLWFQAVKGSSAVSSGIMNLPMLISVVLFSLVAGVIVSVVGYYTPFMLVSTVLMSVGYGLISTFQPDTGAGVWIGYQILAGAGVGFGMQQPLMAVQAVLSDKDLPTGTAVVVFTQTLGGSLFVSVSQNVFSNKLVEYVGDYAPGLDPSTVLSAGATSIQKIIPAEFLDGVTLAYNDALMQTFLVSAALAAMTIVGSGFMEWRSVKGKKVDTAIA</sequence>
<evidence type="ECO:0000256" key="6">
    <source>
        <dbReference type="SAM" id="Phobius"/>
    </source>
</evidence>
<feature type="transmembrane region" description="Helical" evidence="6">
    <location>
        <begin position="373"/>
        <end position="390"/>
    </location>
</feature>
<feature type="transmembrane region" description="Helical" evidence="6">
    <location>
        <begin position="451"/>
        <end position="470"/>
    </location>
</feature>
<dbReference type="Gene3D" id="1.20.1250.20">
    <property type="entry name" value="MFS general substrate transporter like domains"/>
    <property type="match status" value="2"/>
</dbReference>
<accession>A0ABR4ET04</accession>
<evidence type="ECO:0000256" key="2">
    <source>
        <dbReference type="ARBA" id="ARBA00022692"/>
    </source>
</evidence>
<keyword evidence="2 6" id="KW-0812">Transmembrane</keyword>
<comment type="caution">
    <text evidence="8">The sequence shown here is derived from an EMBL/GenBank/DDBJ whole genome shotgun (WGS) entry which is preliminary data.</text>
</comment>
<feature type="compositionally biased region" description="Polar residues" evidence="5">
    <location>
        <begin position="70"/>
        <end position="79"/>
    </location>
</feature>
<proteinExistence type="predicted"/>
<evidence type="ECO:0000256" key="5">
    <source>
        <dbReference type="SAM" id="MobiDB-lite"/>
    </source>
</evidence>
<comment type="subcellular location">
    <subcellularLocation>
        <location evidence="1">Membrane</location>
        <topology evidence="1">Multi-pass membrane protein</topology>
    </subcellularLocation>
</comment>
<evidence type="ECO:0000256" key="1">
    <source>
        <dbReference type="ARBA" id="ARBA00004141"/>
    </source>
</evidence>
<evidence type="ECO:0000259" key="7">
    <source>
        <dbReference type="PROSITE" id="PS50850"/>
    </source>
</evidence>
<feature type="transmembrane region" description="Helical" evidence="6">
    <location>
        <begin position="176"/>
        <end position="195"/>
    </location>
</feature>
<feature type="region of interest" description="Disordered" evidence="5">
    <location>
        <begin position="1"/>
        <end position="82"/>
    </location>
</feature>
<dbReference type="Proteomes" id="UP001600888">
    <property type="component" value="Unassembled WGS sequence"/>
</dbReference>
<keyword evidence="4 6" id="KW-0472">Membrane</keyword>
<organism evidence="8 9">
    <name type="scientific">Diaporthe vaccinii</name>
    <dbReference type="NCBI Taxonomy" id="105482"/>
    <lineage>
        <taxon>Eukaryota</taxon>
        <taxon>Fungi</taxon>
        <taxon>Dikarya</taxon>
        <taxon>Ascomycota</taxon>
        <taxon>Pezizomycotina</taxon>
        <taxon>Sordariomycetes</taxon>
        <taxon>Sordariomycetidae</taxon>
        <taxon>Diaporthales</taxon>
        <taxon>Diaporthaceae</taxon>
        <taxon>Diaporthe</taxon>
        <taxon>Diaporthe eres species complex</taxon>
    </lineage>
</organism>
<reference evidence="8 9" key="1">
    <citation type="submission" date="2024-03" db="EMBL/GenBank/DDBJ databases">
        <title>A high-quality draft genome sequence of Diaporthe vaccinii, a causative agent of upright dieback and viscid rot disease in cranberry plants.</title>
        <authorList>
            <person name="Sarrasin M."/>
            <person name="Lang B.F."/>
            <person name="Burger G."/>
        </authorList>
    </citation>
    <scope>NUCLEOTIDE SEQUENCE [LARGE SCALE GENOMIC DNA]</scope>
    <source>
        <strain evidence="8 9">IS7</strain>
    </source>
</reference>
<evidence type="ECO:0000313" key="8">
    <source>
        <dbReference type="EMBL" id="KAL2285445.1"/>
    </source>
</evidence>
<feature type="transmembrane region" description="Helical" evidence="6">
    <location>
        <begin position="295"/>
        <end position="315"/>
    </location>
</feature>
<evidence type="ECO:0000313" key="9">
    <source>
        <dbReference type="Proteomes" id="UP001600888"/>
    </source>
</evidence>
<feature type="domain" description="Major facilitator superfamily (MFS) profile" evidence="7">
    <location>
        <begin position="142"/>
        <end position="635"/>
    </location>
</feature>
<dbReference type="PANTHER" id="PTHR23501">
    <property type="entry name" value="MAJOR FACILITATOR SUPERFAMILY"/>
    <property type="match status" value="1"/>
</dbReference>
<dbReference type="InterPro" id="IPR020846">
    <property type="entry name" value="MFS_dom"/>
</dbReference>
<feature type="transmembrane region" description="Helical" evidence="6">
    <location>
        <begin position="608"/>
        <end position="629"/>
    </location>
</feature>
<keyword evidence="9" id="KW-1185">Reference proteome</keyword>
<feature type="transmembrane region" description="Helical" evidence="6">
    <location>
        <begin position="336"/>
        <end position="361"/>
    </location>
</feature>
<dbReference type="Pfam" id="PF07690">
    <property type="entry name" value="MFS_1"/>
    <property type="match status" value="1"/>
</dbReference>
<feature type="compositionally biased region" description="Polar residues" evidence="5">
    <location>
        <begin position="44"/>
        <end position="62"/>
    </location>
</feature>
<gene>
    <name evidence="8" type="ORF">FJTKL_08122</name>
</gene>
<evidence type="ECO:0000256" key="3">
    <source>
        <dbReference type="ARBA" id="ARBA00022989"/>
    </source>
</evidence>
<name>A0ABR4ET04_9PEZI</name>
<dbReference type="SUPFAM" id="SSF103473">
    <property type="entry name" value="MFS general substrate transporter"/>
    <property type="match status" value="1"/>
</dbReference>
<dbReference type="PROSITE" id="PS50850">
    <property type="entry name" value="MFS"/>
    <property type="match status" value="1"/>
</dbReference>
<keyword evidence="3 6" id="KW-1133">Transmembrane helix</keyword>
<feature type="transmembrane region" description="Helical" evidence="6">
    <location>
        <begin position="477"/>
        <end position="495"/>
    </location>
</feature>
<dbReference type="InterPro" id="IPR036259">
    <property type="entry name" value="MFS_trans_sf"/>
</dbReference>
<dbReference type="PANTHER" id="PTHR23501:SF199">
    <property type="entry name" value="MFS EFFLUX TRANSPORTER INPD-RELATED"/>
    <property type="match status" value="1"/>
</dbReference>
<feature type="transmembrane region" description="Helical" evidence="6">
    <location>
        <begin position="501"/>
        <end position="519"/>
    </location>
</feature>
<dbReference type="InterPro" id="IPR011701">
    <property type="entry name" value="MFS"/>
</dbReference>
<dbReference type="CDD" id="cd17502">
    <property type="entry name" value="MFS_Azr1_MDR_like"/>
    <property type="match status" value="1"/>
</dbReference>